<dbReference type="EC" id="2.7.11.1" evidence="2"/>
<feature type="compositionally biased region" description="Low complexity" evidence="11">
    <location>
        <begin position="465"/>
        <end position="477"/>
    </location>
</feature>
<keyword evidence="3" id="KW-0723">Serine/threonine-protein kinase</keyword>
<feature type="compositionally biased region" description="Polar residues" evidence="11">
    <location>
        <begin position="21"/>
        <end position="34"/>
    </location>
</feature>
<dbReference type="PROSITE" id="PS50011">
    <property type="entry name" value="PROTEIN_KINASE_DOM"/>
    <property type="match status" value="1"/>
</dbReference>
<dbReference type="AlphaFoldDB" id="M5GC30"/>
<evidence type="ECO:0000256" key="7">
    <source>
        <dbReference type="ARBA" id="ARBA00022840"/>
    </source>
</evidence>
<dbReference type="InterPro" id="IPR011009">
    <property type="entry name" value="Kinase-like_dom_sf"/>
</dbReference>
<reference evidence="13 14" key="1">
    <citation type="journal article" date="2012" name="Science">
        <title>The Paleozoic origin of enzymatic lignin decomposition reconstructed from 31 fungal genomes.</title>
        <authorList>
            <person name="Floudas D."/>
            <person name="Binder M."/>
            <person name="Riley R."/>
            <person name="Barry K."/>
            <person name="Blanchette R.A."/>
            <person name="Henrissat B."/>
            <person name="Martinez A.T."/>
            <person name="Otillar R."/>
            <person name="Spatafora J.W."/>
            <person name="Yadav J.S."/>
            <person name="Aerts A."/>
            <person name="Benoit I."/>
            <person name="Boyd A."/>
            <person name="Carlson A."/>
            <person name="Copeland A."/>
            <person name="Coutinho P.M."/>
            <person name="de Vries R.P."/>
            <person name="Ferreira P."/>
            <person name="Findley K."/>
            <person name="Foster B."/>
            <person name="Gaskell J."/>
            <person name="Glotzer D."/>
            <person name="Gorecki P."/>
            <person name="Heitman J."/>
            <person name="Hesse C."/>
            <person name="Hori C."/>
            <person name="Igarashi K."/>
            <person name="Jurgens J.A."/>
            <person name="Kallen N."/>
            <person name="Kersten P."/>
            <person name="Kohler A."/>
            <person name="Kuees U."/>
            <person name="Kumar T.K.A."/>
            <person name="Kuo A."/>
            <person name="LaButti K."/>
            <person name="Larrondo L.F."/>
            <person name="Lindquist E."/>
            <person name="Ling A."/>
            <person name="Lombard V."/>
            <person name="Lucas S."/>
            <person name="Lundell T."/>
            <person name="Martin R."/>
            <person name="McLaughlin D.J."/>
            <person name="Morgenstern I."/>
            <person name="Morin E."/>
            <person name="Murat C."/>
            <person name="Nagy L.G."/>
            <person name="Nolan M."/>
            <person name="Ohm R.A."/>
            <person name="Patyshakuliyeva A."/>
            <person name="Rokas A."/>
            <person name="Ruiz-Duenas F.J."/>
            <person name="Sabat G."/>
            <person name="Salamov A."/>
            <person name="Samejima M."/>
            <person name="Schmutz J."/>
            <person name="Slot J.C."/>
            <person name="St John F."/>
            <person name="Stenlid J."/>
            <person name="Sun H."/>
            <person name="Sun S."/>
            <person name="Syed K."/>
            <person name="Tsang A."/>
            <person name="Wiebenga A."/>
            <person name="Young D."/>
            <person name="Pisabarro A."/>
            <person name="Eastwood D.C."/>
            <person name="Martin F."/>
            <person name="Cullen D."/>
            <person name="Grigoriev I.V."/>
            <person name="Hibbett D.S."/>
        </authorList>
    </citation>
    <scope>NUCLEOTIDE SEQUENCE [LARGE SCALE GENOMIC DNA]</scope>
    <source>
        <strain evidence="13 14">DJM-731 SS1</strain>
    </source>
</reference>
<evidence type="ECO:0000313" key="14">
    <source>
        <dbReference type="Proteomes" id="UP000030653"/>
    </source>
</evidence>
<name>M5GC30_DACPD</name>
<dbReference type="SUPFAM" id="SSF56112">
    <property type="entry name" value="Protein kinase-like (PK-like)"/>
    <property type="match status" value="1"/>
</dbReference>
<dbReference type="PANTHER" id="PTHR48012">
    <property type="entry name" value="STERILE20-LIKE KINASE, ISOFORM B-RELATED"/>
    <property type="match status" value="1"/>
</dbReference>
<evidence type="ECO:0000256" key="1">
    <source>
        <dbReference type="ARBA" id="ARBA00008874"/>
    </source>
</evidence>
<evidence type="ECO:0000256" key="8">
    <source>
        <dbReference type="ARBA" id="ARBA00047899"/>
    </source>
</evidence>
<dbReference type="InterPro" id="IPR008271">
    <property type="entry name" value="Ser/Thr_kinase_AS"/>
</dbReference>
<dbReference type="CDD" id="cd06609">
    <property type="entry name" value="STKc_MST3_like"/>
    <property type="match status" value="1"/>
</dbReference>
<sequence length="669" mass="71656">MHSRRQRTPSTPTIPRARATPSHSRTKSTGQLTSHPLPLPLPSPSSSSDPAAQYTLLSQLGTGSFGTVYKALHAETGQVVAIKQIDLDNSEDDIGEIQQEIAHLAKCDSDHVTRYYGCFVKEYKLYIVMEYLAGGSCLDLLKPGPLPEPYIAIICRELLLGLDYLHSQGLIHRDIKAANVLLSAQGKVKLADFGVAAQISATLHHTFVGTPFWMAPEVILQSGYDGKADLWSLGITAIELATGEPPLAEYHPMRVLFLIPKTPAPELEGDFSAPFKDFVRRCLTKDPLERPGARELLLHEFVRGAGGERGLMRMIERLGEWRDQTREGEEEGTGRVESTLRPGAGGTVMSSWDFDTVRSVRSRAGGGDAEARAAEDEEWDDSYAGSVPISQLVRLGGTARLGTSHDSDTPPSQAAIRAAAGDPFVDDLTGASGLSQPDQAAAGSSSYATVRPSKLQLHGPSRLTAGAGPATPPRASGGQDGLGGSAQSFEEEREGRPRLSDSPSVVQLRKRNAASAAALAAREGSIGGRVGNVGSVVAGGSATEAGRMGRRIVGEVVLPILQKAMRNNPDAQGTESLALLVQGFSDLRDKNPELAHSVIRDLSGLRAEPAVQEHLRPSSMQGEEPLATVESEQRVESPAPGLESKRSPIAELLYLRWLEGLKVRWPEGE</sequence>
<feature type="region of interest" description="Disordered" evidence="11">
    <location>
        <begin position="322"/>
        <end position="383"/>
    </location>
</feature>
<feature type="region of interest" description="Disordered" evidence="11">
    <location>
        <begin position="614"/>
        <end position="643"/>
    </location>
</feature>
<feature type="region of interest" description="Disordered" evidence="11">
    <location>
        <begin position="1"/>
        <end position="50"/>
    </location>
</feature>
<evidence type="ECO:0000256" key="5">
    <source>
        <dbReference type="ARBA" id="ARBA00022741"/>
    </source>
</evidence>
<dbReference type="HOGENOM" id="CLU_000288_2_7_1"/>
<dbReference type="SMART" id="SM00220">
    <property type="entry name" value="S_TKc"/>
    <property type="match status" value="1"/>
</dbReference>
<keyword evidence="7 10" id="KW-0067">ATP-binding</keyword>
<feature type="region of interest" description="Disordered" evidence="11">
    <location>
        <begin position="427"/>
        <end position="507"/>
    </location>
</feature>
<evidence type="ECO:0000256" key="3">
    <source>
        <dbReference type="ARBA" id="ARBA00022527"/>
    </source>
</evidence>
<keyword evidence="6 13" id="KW-0418">Kinase</keyword>
<evidence type="ECO:0000256" key="10">
    <source>
        <dbReference type="PROSITE-ProRule" id="PRU10141"/>
    </source>
</evidence>
<dbReference type="PROSITE" id="PS00108">
    <property type="entry name" value="PROTEIN_KINASE_ST"/>
    <property type="match status" value="1"/>
</dbReference>
<evidence type="ECO:0000313" key="13">
    <source>
        <dbReference type="EMBL" id="EJU06574.1"/>
    </source>
</evidence>
<dbReference type="GO" id="GO:0004674">
    <property type="term" value="F:protein serine/threonine kinase activity"/>
    <property type="evidence" value="ECO:0007669"/>
    <property type="project" value="UniProtKB-KW"/>
</dbReference>
<proteinExistence type="inferred from homology"/>
<protein>
    <recommendedName>
        <fullName evidence="2">non-specific serine/threonine protein kinase</fullName>
        <ecNumber evidence="2">2.7.11.1</ecNumber>
    </recommendedName>
</protein>
<dbReference type="GeneID" id="63689652"/>
<dbReference type="EMBL" id="JH795855">
    <property type="protein sequence ID" value="EJU06574.1"/>
    <property type="molecule type" value="Genomic_DNA"/>
</dbReference>
<dbReference type="PROSITE" id="PS00107">
    <property type="entry name" value="PROTEIN_KINASE_ATP"/>
    <property type="match status" value="1"/>
</dbReference>
<dbReference type="RefSeq" id="XP_040633468.1">
    <property type="nucleotide sequence ID" value="XM_040774590.1"/>
</dbReference>
<dbReference type="InterPro" id="IPR000719">
    <property type="entry name" value="Prot_kinase_dom"/>
</dbReference>
<dbReference type="OMA" id="DERYNSC"/>
<organism evidence="13 14">
    <name type="scientific">Dacryopinax primogenitus (strain DJM 731)</name>
    <name type="common">Brown rot fungus</name>
    <dbReference type="NCBI Taxonomy" id="1858805"/>
    <lineage>
        <taxon>Eukaryota</taxon>
        <taxon>Fungi</taxon>
        <taxon>Dikarya</taxon>
        <taxon>Basidiomycota</taxon>
        <taxon>Agaricomycotina</taxon>
        <taxon>Dacrymycetes</taxon>
        <taxon>Dacrymycetales</taxon>
        <taxon>Dacrymycetaceae</taxon>
        <taxon>Dacryopinax</taxon>
    </lineage>
</organism>
<comment type="catalytic activity">
    <reaction evidence="9">
        <text>L-seryl-[protein] + ATP = O-phospho-L-seryl-[protein] + ADP + H(+)</text>
        <dbReference type="Rhea" id="RHEA:17989"/>
        <dbReference type="Rhea" id="RHEA-COMP:9863"/>
        <dbReference type="Rhea" id="RHEA-COMP:11604"/>
        <dbReference type="ChEBI" id="CHEBI:15378"/>
        <dbReference type="ChEBI" id="CHEBI:29999"/>
        <dbReference type="ChEBI" id="CHEBI:30616"/>
        <dbReference type="ChEBI" id="CHEBI:83421"/>
        <dbReference type="ChEBI" id="CHEBI:456216"/>
        <dbReference type="EC" id="2.7.11.1"/>
    </reaction>
</comment>
<gene>
    <name evidence="13" type="ORF">DACRYDRAFT_44578</name>
</gene>
<comment type="similarity">
    <text evidence="1">Belongs to the protein kinase superfamily. STE Ser/Thr protein kinase family. STE20 subfamily.</text>
</comment>
<dbReference type="STRING" id="1858805.M5GC30"/>
<evidence type="ECO:0000259" key="12">
    <source>
        <dbReference type="PROSITE" id="PS50011"/>
    </source>
</evidence>
<feature type="binding site" evidence="10">
    <location>
        <position position="83"/>
    </location>
    <ligand>
        <name>ATP</name>
        <dbReference type="ChEBI" id="CHEBI:30616"/>
    </ligand>
</feature>
<dbReference type="PANTHER" id="PTHR48012:SF27">
    <property type="entry name" value="SERINE_THREONINE-PROTEIN KINASE SID1"/>
    <property type="match status" value="1"/>
</dbReference>
<evidence type="ECO:0000256" key="11">
    <source>
        <dbReference type="SAM" id="MobiDB-lite"/>
    </source>
</evidence>
<evidence type="ECO:0000256" key="9">
    <source>
        <dbReference type="ARBA" id="ARBA00048679"/>
    </source>
</evidence>
<feature type="domain" description="Protein kinase" evidence="12">
    <location>
        <begin position="54"/>
        <end position="302"/>
    </location>
</feature>
<evidence type="ECO:0000256" key="6">
    <source>
        <dbReference type="ARBA" id="ARBA00022777"/>
    </source>
</evidence>
<evidence type="ECO:0000256" key="2">
    <source>
        <dbReference type="ARBA" id="ARBA00012513"/>
    </source>
</evidence>
<dbReference type="InterPro" id="IPR017441">
    <property type="entry name" value="Protein_kinase_ATP_BS"/>
</dbReference>
<dbReference type="GO" id="GO:0005524">
    <property type="term" value="F:ATP binding"/>
    <property type="evidence" value="ECO:0007669"/>
    <property type="project" value="UniProtKB-UniRule"/>
</dbReference>
<accession>M5GC30</accession>
<dbReference type="Pfam" id="PF00069">
    <property type="entry name" value="Pkinase"/>
    <property type="match status" value="1"/>
</dbReference>
<evidence type="ECO:0000256" key="4">
    <source>
        <dbReference type="ARBA" id="ARBA00022679"/>
    </source>
</evidence>
<dbReference type="Gene3D" id="1.10.510.10">
    <property type="entry name" value="Transferase(Phosphotransferase) domain 1"/>
    <property type="match status" value="1"/>
</dbReference>
<keyword evidence="5 10" id="KW-0547">Nucleotide-binding</keyword>
<dbReference type="OrthoDB" id="248923at2759"/>
<dbReference type="FunFam" id="1.10.510.10:FF:000499">
    <property type="entry name" value="Serine/threonine-protein kinase KIC1"/>
    <property type="match status" value="1"/>
</dbReference>
<dbReference type="InterPro" id="IPR050629">
    <property type="entry name" value="STE20/SPS1-PAK"/>
</dbReference>
<dbReference type="GO" id="GO:0005737">
    <property type="term" value="C:cytoplasm"/>
    <property type="evidence" value="ECO:0007669"/>
    <property type="project" value="TreeGrafter"/>
</dbReference>
<dbReference type="Proteomes" id="UP000030653">
    <property type="component" value="Unassembled WGS sequence"/>
</dbReference>
<keyword evidence="14" id="KW-1185">Reference proteome</keyword>
<keyword evidence="4" id="KW-0808">Transferase</keyword>
<comment type="catalytic activity">
    <reaction evidence="8">
        <text>L-threonyl-[protein] + ATP = O-phospho-L-threonyl-[protein] + ADP + H(+)</text>
        <dbReference type="Rhea" id="RHEA:46608"/>
        <dbReference type="Rhea" id="RHEA-COMP:11060"/>
        <dbReference type="Rhea" id="RHEA-COMP:11605"/>
        <dbReference type="ChEBI" id="CHEBI:15378"/>
        <dbReference type="ChEBI" id="CHEBI:30013"/>
        <dbReference type="ChEBI" id="CHEBI:30616"/>
        <dbReference type="ChEBI" id="CHEBI:61977"/>
        <dbReference type="ChEBI" id="CHEBI:456216"/>
        <dbReference type="EC" id="2.7.11.1"/>
    </reaction>
</comment>
<feature type="compositionally biased region" description="Polar residues" evidence="11">
    <location>
        <begin position="432"/>
        <end position="448"/>
    </location>
</feature>